<evidence type="ECO:0000313" key="2">
    <source>
        <dbReference type="Proteomes" id="UP001206925"/>
    </source>
</evidence>
<dbReference type="Proteomes" id="UP001206925">
    <property type="component" value="Unassembled WGS sequence"/>
</dbReference>
<comment type="caution">
    <text evidence="1">The sequence shown here is derived from an EMBL/GenBank/DDBJ whole genome shotgun (WGS) entry which is preliminary data.</text>
</comment>
<organism evidence="1 2">
    <name type="scientific">Ambrosia artemisiifolia</name>
    <name type="common">Common ragweed</name>
    <dbReference type="NCBI Taxonomy" id="4212"/>
    <lineage>
        <taxon>Eukaryota</taxon>
        <taxon>Viridiplantae</taxon>
        <taxon>Streptophyta</taxon>
        <taxon>Embryophyta</taxon>
        <taxon>Tracheophyta</taxon>
        <taxon>Spermatophyta</taxon>
        <taxon>Magnoliopsida</taxon>
        <taxon>eudicotyledons</taxon>
        <taxon>Gunneridae</taxon>
        <taxon>Pentapetalae</taxon>
        <taxon>asterids</taxon>
        <taxon>campanulids</taxon>
        <taxon>Asterales</taxon>
        <taxon>Asteraceae</taxon>
        <taxon>Asteroideae</taxon>
        <taxon>Heliantheae alliance</taxon>
        <taxon>Heliantheae</taxon>
        <taxon>Ambrosia</taxon>
    </lineage>
</organism>
<keyword evidence="2" id="KW-1185">Reference proteome</keyword>
<reference evidence="1" key="1">
    <citation type="submission" date="2022-06" db="EMBL/GenBank/DDBJ databases">
        <title>Uncovering the hologenomic basis of an extraordinary plant invasion.</title>
        <authorList>
            <person name="Bieker V.C."/>
            <person name="Martin M.D."/>
            <person name="Gilbert T."/>
            <person name="Hodgins K."/>
            <person name="Battlay P."/>
            <person name="Petersen B."/>
            <person name="Wilson J."/>
        </authorList>
    </citation>
    <scope>NUCLEOTIDE SEQUENCE</scope>
    <source>
        <strain evidence="1">AA19_3_7</strain>
        <tissue evidence="1">Leaf</tissue>
    </source>
</reference>
<proteinExistence type="predicted"/>
<accession>A0AAD5GGZ7</accession>
<feature type="non-terminal residue" evidence="1">
    <location>
        <position position="95"/>
    </location>
</feature>
<evidence type="ECO:0000313" key="1">
    <source>
        <dbReference type="EMBL" id="KAI7739528.1"/>
    </source>
</evidence>
<dbReference type="AlphaFoldDB" id="A0AAD5GGZ7"/>
<gene>
    <name evidence="1" type="ORF">M8C21_026748</name>
</gene>
<protein>
    <submittedName>
        <fullName evidence="1">Uncharacterized protein</fullName>
    </submittedName>
</protein>
<dbReference type="EMBL" id="JAMZMK010008612">
    <property type="protein sequence ID" value="KAI7739528.1"/>
    <property type="molecule type" value="Genomic_DNA"/>
</dbReference>
<name>A0AAD5GGZ7_AMBAR</name>
<sequence>IGIFFCREGAPLTLSTLFSATSHQKFSIISVEHQGLFFFAGKRRPDDPETIRVHTNIFHESKVIIAKLPVLPVGSDGIADYSLAIALDLSYLKLC</sequence>